<comment type="caution">
    <text evidence="1">The sequence shown here is derived from an EMBL/GenBank/DDBJ whole genome shotgun (WGS) entry which is preliminary data.</text>
</comment>
<keyword evidence="2" id="KW-1185">Reference proteome</keyword>
<dbReference type="Proteomes" id="UP000815325">
    <property type="component" value="Unassembled WGS sequence"/>
</dbReference>
<evidence type="ECO:0000313" key="1">
    <source>
        <dbReference type="EMBL" id="KAF5843070.1"/>
    </source>
</evidence>
<organism evidence="1 2">
    <name type="scientific">Dunaliella salina</name>
    <name type="common">Green alga</name>
    <name type="synonym">Protococcus salinus</name>
    <dbReference type="NCBI Taxonomy" id="3046"/>
    <lineage>
        <taxon>Eukaryota</taxon>
        <taxon>Viridiplantae</taxon>
        <taxon>Chlorophyta</taxon>
        <taxon>core chlorophytes</taxon>
        <taxon>Chlorophyceae</taxon>
        <taxon>CS clade</taxon>
        <taxon>Chlamydomonadales</taxon>
        <taxon>Dunaliellaceae</taxon>
        <taxon>Dunaliella</taxon>
    </lineage>
</organism>
<evidence type="ECO:0000313" key="2">
    <source>
        <dbReference type="Proteomes" id="UP000815325"/>
    </source>
</evidence>
<reference evidence="1" key="1">
    <citation type="submission" date="2017-08" db="EMBL/GenBank/DDBJ databases">
        <authorList>
            <person name="Polle J.E."/>
            <person name="Barry K."/>
            <person name="Cushman J."/>
            <person name="Schmutz J."/>
            <person name="Tran D."/>
            <person name="Hathwaick L.T."/>
            <person name="Yim W.C."/>
            <person name="Jenkins J."/>
            <person name="Mckie-Krisberg Z.M."/>
            <person name="Prochnik S."/>
            <person name="Lindquist E."/>
            <person name="Dockter R.B."/>
            <person name="Adam C."/>
            <person name="Molina H."/>
            <person name="Bunkerborg J."/>
            <person name="Jin E."/>
            <person name="Buchheim M."/>
            <person name="Magnuson J."/>
        </authorList>
    </citation>
    <scope>NUCLEOTIDE SEQUENCE</scope>
    <source>
        <strain evidence="1">CCAP 19/18</strain>
    </source>
</reference>
<sequence length="75" mass="8527">MRSACRRHESMCSCLTGCSGASRQEDACQVMTALVAQMFHRIHLKFIHASPGQHDLVRALCQLLFSLKRWTHATR</sequence>
<dbReference type="EMBL" id="MU069449">
    <property type="protein sequence ID" value="KAF5843070.1"/>
    <property type="molecule type" value="Genomic_DNA"/>
</dbReference>
<name>A0ABQ7H889_DUNSA</name>
<protein>
    <submittedName>
        <fullName evidence="1">Uncharacterized protein</fullName>
    </submittedName>
</protein>
<proteinExistence type="predicted"/>
<accession>A0ABQ7H889</accession>
<gene>
    <name evidence="1" type="ORF">DUNSADRAFT_2683</name>
</gene>